<evidence type="ECO:0000313" key="9">
    <source>
        <dbReference type="Proteomes" id="UP000030528"/>
    </source>
</evidence>
<sequence length="215" mass="24695">MNLTDLTFQDLKRMFENDTLDDFFLDLLDQYAQLGPIPGILLPFLEAFLPFLPLFAFVLGNSLAYGLFFGFLYSWIGAAAGAFVVFLFIRRVGDWRFMKFIREHKRVRKVTAWLERHGFGPLFLLMCFPFSPSAIINVVAGLSKVSVQQFMLAVVMGKAVMIFTIAFVGHSITEFTAHPVRTLIVGICILLFWVVGKYIEQRLKVRTEEREHVRD</sequence>
<comment type="subcellular location">
    <subcellularLocation>
        <location evidence="1 6">Cell membrane</location>
        <topology evidence="1 6">Multi-pass membrane protein</topology>
    </subcellularLocation>
</comment>
<comment type="caution">
    <text evidence="8">The sequence shown here is derived from an EMBL/GenBank/DDBJ whole genome shotgun (WGS) entry which is preliminary data.</text>
</comment>
<evidence type="ECO:0000256" key="4">
    <source>
        <dbReference type="ARBA" id="ARBA00022989"/>
    </source>
</evidence>
<evidence type="ECO:0000256" key="3">
    <source>
        <dbReference type="ARBA" id="ARBA00022692"/>
    </source>
</evidence>
<keyword evidence="3 6" id="KW-0812">Transmembrane</keyword>
<organism evidence="8 9">
    <name type="scientific">Pontibacillus halophilus JSM 076056 = DSM 19796</name>
    <dbReference type="NCBI Taxonomy" id="1385510"/>
    <lineage>
        <taxon>Bacteria</taxon>
        <taxon>Bacillati</taxon>
        <taxon>Bacillota</taxon>
        <taxon>Bacilli</taxon>
        <taxon>Bacillales</taxon>
        <taxon>Bacillaceae</taxon>
        <taxon>Pontibacillus</taxon>
    </lineage>
</organism>
<evidence type="ECO:0000256" key="1">
    <source>
        <dbReference type="ARBA" id="ARBA00004651"/>
    </source>
</evidence>
<evidence type="ECO:0000256" key="2">
    <source>
        <dbReference type="ARBA" id="ARBA00022475"/>
    </source>
</evidence>
<dbReference type="InterPro" id="IPR032816">
    <property type="entry name" value="VTT_dom"/>
</dbReference>
<proteinExistence type="inferred from homology"/>
<gene>
    <name evidence="8" type="ORF">N781_15020</name>
</gene>
<protein>
    <recommendedName>
        <fullName evidence="6">TVP38/TMEM64 family membrane protein</fullName>
    </recommendedName>
</protein>
<dbReference type="EMBL" id="AVPE01000005">
    <property type="protein sequence ID" value="KGX92634.1"/>
    <property type="molecule type" value="Genomic_DNA"/>
</dbReference>
<feature type="transmembrane region" description="Helical" evidence="6">
    <location>
        <begin position="40"/>
        <end position="60"/>
    </location>
</feature>
<dbReference type="Pfam" id="PF09335">
    <property type="entry name" value="VTT_dom"/>
    <property type="match status" value="1"/>
</dbReference>
<dbReference type="STRING" id="1385510.GCA_000425205_01852"/>
<dbReference type="InterPro" id="IPR015414">
    <property type="entry name" value="TMEM64"/>
</dbReference>
<dbReference type="eggNOG" id="COG0398">
    <property type="taxonomic scope" value="Bacteria"/>
</dbReference>
<dbReference type="RefSeq" id="WP_026800254.1">
    <property type="nucleotide sequence ID" value="NZ_AULI01000007.1"/>
</dbReference>
<keyword evidence="9" id="KW-1185">Reference proteome</keyword>
<evidence type="ECO:0000259" key="7">
    <source>
        <dbReference type="Pfam" id="PF09335"/>
    </source>
</evidence>
<keyword evidence="4 6" id="KW-1133">Transmembrane helix</keyword>
<feature type="transmembrane region" description="Helical" evidence="6">
    <location>
        <begin position="122"/>
        <end position="143"/>
    </location>
</feature>
<dbReference type="GO" id="GO:0005886">
    <property type="term" value="C:plasma membrane"/>
    <property type="evidence" value="ECO:0007669"/>
    <property type="project" value="UniProtKB-SubCell"/>
</dbReference>
<name>A0A0A5GKX7_9BACI</name>
<comment type="similarity">
    <text evidence="6">Belongs to the TVP38/TMEM64 family.</text>
</comment>
<feature type="transmembrane region" description="Helical" evidence="6">
    <location>
        <begin position="178"/>
        <end position="196"/>
    </location>
</feature>
<evidence type="ECO:0000256" key="5">
    <source>
        <dbReference type="ARBA" id="ARBA00023136"/>
    </source>
</evidence>
<accession>A0A0A5GKX7</accession>
<dbReference type="OrthoDB" id="1651121at2"/>
<dbReference type="PANTHER" id="PTHR12677:SF55">
    <property type="entry name" value="UNDECAPRENYL PHOSPHATE TRANSPORTER SAOUHSC_00901-RELATED"/>
    <property type="match status" value="1"/>
</dbReference>
<dbReference type="Proteomes" id="UP000030528">
    <property type="component" value="Unassembled WGS sequence"/>
</dbReference>
<feature type="transmembrane region" description="Helical" evidence="6">
    <location>
        <begin position="150"/>
        <end position="172"/>
    </location>
</feature>
<keyword evidence="2 6" id="KW-1003">Cell membrane</keyword>
<dbReference type="PANTHER" id="PTHR12677">
    <property type="entry name" value="GOLGI APPARATUS MEMBRANE PROTEIN TVP38-RELATED"/>
    <property type="match status" value="1"/>
</dbReference>
<evidence type="ECO:0000256" key="6">
    <source>
        <dbReference type="RuleBase" id="RU366058"/>
    </source>
</evidence>
<keyword evidence="5 6" id="KW-0472">Membrane</keyword>
<feature type="domain" description="VTT" evidence="7">
    <location>
        <begin position="55"/>
        <end position="170"/>
    </location>
</feature>
<dbReference type="AlphaFoldDB" id="A0A0A5GKX7"/>
<feature type="transmembrane region" description="Helical" evidence="6">
    <location>
        <begin position="67"/>
        <end position="89"/>
    </location>
</feature>
<reference evidence="8 9" key="1">
    <citation type="submission" date="2013-08" db="EMBL/GenBank/DDBJ databases">
        <authorList>
            <person name="Huang J."/>
            <person name="Wang G."/>
        </authorList>
    </citation>
    <scope>NUCLEOTIDE SEQUENCE [LARGE SCALE GENOMIC DNA]</scope>
    <source>
        <strain evidence="8 9">JSM 076056</strain>
    </source>
</reference>
<evidence type="ECO:0000313" key="8">
    <source>
        <dbReference type="EMBL" id="KGX92634.1"/>
    </source>
</evidence>